<name>A0A1H9VIM2_9ACTN</name>
<dbReference type="PROSITE" id="PS50995">
    <property type="entry name" value="HTH_MARR_2"/>
    <property type="match status" value="1"/>
</dbReference>
<reference evidence="7" key="1">
    <citation type="submission" date="2016-10" db="EMBL/GenBank/DDBJ databases">
        <authorList>
            <person name="Varghese N."/>
            <person name="Submissions S."/>
        </authorList>
    </citation>
    <scope>NUCLEOTIDE SEQUENCE [LARGE SCALE GENOMIC DNA]</scope>
    <source>
        <strain evidence="7">CGMCC 4.6825</strain>
    </source>
</reference>
<dbReference type="InterPro" id="IPR039422">
    <property type="entry name" value="MarR/SlyA-like"/>
</dbReference>
<feature type="compositionally biased region" description="Low complexity" evidence="4">
    <location>
        <begin position="33"/>
        <end position="45"/>
    </location>
</feature>
<sequence length="188" mass="19280">MNSTESAHGGPERTESESESESGTGAGAGAGAGVSESEGAGAPGADAVGQEAVRVWRGMRTLVLETADVRPRVVEALGMSYFRAKALRYVADEGPLTLSALAAALFADAPYTTLSVDYLVRRGLVTREPNPADRRSKLVEVTEAGAAAAAEMARITDTPPPALHGLAAADLAALARILDRALHTGPAD</sequence>
<dbReference type="Proteomes" id="UP000182841">
    <property type="component" value="Unassembled WGS sequence"/>
</dbReference>
<keyword evidence="2" id="KW-0238">DNA-binding</keyword>
<evidence type="ECO:0000313" key="7">
    <source>
        <dbReference type="Proteomes" id="UP000182841"/>
    </source>
</evidence>
<dbReference type="InterPro" id="IPR036390">
    <property type="entry name" value="WH_DNA-bd_sf"/>
</dbReference>
<evidence type="ECO:0000256" key="4">
    <source>
        <dbReference type="SAM" id="MobiDB-lite"/>
    </source>
</evidence>
<dbReference type="RefSeq" id="WP_079172041.1">
    <property type="nucleotide sequence ID" value="NZ_FOGO01000012.1"/>
</dbReference>
<dbReference type="STRING" id="943816.AN217_05765"/>
<feature type="domain" description="HTH marR-type" evidence="5">
    <location>
        <begin position="45"/>
        <end position="183"/>
    </location>
</feature>
<proteinExistence type="predicted"/>
<evidence type="ECO:0000256" key="2">
    <source>
        <dbReference type="ARBA" id="ARBA00023125"/>
    </source>
</evidence>
<accession>A0A1H9VIM2</accession>
<evidence type="ECO:0000256" key="3">
    <source>
        <dbReference type="ARBA" id="ARBA00023163"/>
    </source>
</evidence>
<keyword evidence="3" id="KW-0804">Transcription</keyword>
<evidence type="ECO:0000259" key="5">
    <source>
        <dbReference type="PROSITE" id="PS50995"/>
    </source>
</evidence>
<organism evidence="6 7">
    <name type="scientific">Streptomyces qinglanensis</name>
    <dbReference type="NCBI Taxonomy" id="943816"/>
    <lineage>
        <taxon>Bacteria</taxon>
        <taxon>Bacillati</taxon>
        <taxon>Actinomycetota</taxon>
        <taxon>Actinomycetes</taxon>
        <taxon>Kitasatosporales</taxon>
        <taxon>Streptomycetaceae</taxon>
        <taxon>Streptomyces</taxon>
    </lineage>
</organism>
<feature type="region of interest" description="Disordered" evidence="4">
    <location>
        <begin position="1"/>
        <end position="46"/>
    </location>
</feature>
<dbReference type="Gene3D" id="1.10.10.10">
    <property type="entry name" value="Winged helix-like DNA-binding domain superfamily/Winged helix DNA-binding domain"/>
    <property type="match status" value="1"/>
</dbReference>
<dbReference type="PANTHER" id="PTHR33164">
    <property type="entry name" value="TRANSCRIPTIONAL REGULATOR, MARR FAMILY"/>
    <property type="match status" value="1"/>
</dbReference>
<dbReference type="GO" id="GO:0006950">
    <property type="term" value="P:response to stress"/>
    <property type="evidence" value="ECO:0007669"/>
    <property type="project" value="TreeGrafter"/>
</dbReference>
<keyword evidence="7" id="KW-1185">Reference proteome</keyword>
<evidence type="ECO:0000313" key="6">
    <source>
        <dbReference type="EMBL" id="SES21626.1"/>
    </source>
</evidence>
<dbReference type="OrthoDB" id="4807076at2"/>
<evidence type="ECO:0000256" key="1">
    <source>
        <dbReference type="ARBA" id="ARBA00023015"/>
    </source>
</evidence>
<dbReference type="InterPro" id="IPR036388">
    <property type="entry name" value="WH-like_DNA-bd_sf"/>
</dbReference>
<dbReference type="Pfam" id="PF12802">
    <property type="entry name" value="MarR_2"/>
    <property type="match status" value="1"/>
</dbReference>
<gene>
    <name evidence="6" type="ORF">SAMN05421870_11248</name>
</gene>
<dbReference type="InterPro" id="IPR000835">
    <property type="entry name" value="HTH_MarR-typ"/>
</dbReference>
<keyword evidence="1" id="KW-0805">Transcription regulation</keyword>
<dbReference type="SUPFAM" id="SSF46785">
    <property type="entry name" value="Winged helix' DNA-binding domain"/>
    <property type="match status" value="1"/>
</dbReference>
<dbReference type="AlphaFoldDB" id="A0A1H9VIM2"/>
<dbReference type="PANTHER" id="PTHR33164:SF64">
    <property type="entry name" value="TRANSCRIPTIONAL REGULATOR SLYA"/>
    <property type="match status" value="1"/>
</dbReference>
<dbReference type="GO" id="GO:0003700">
    <property type="term" value="F:DNA-binding transcription factor activity"/>
    <property type="evidence" value="ECO:0007669"/>
    <property type="project" value="InterPro"/>
</dbReference>
<dbReference type="GO" id="GO:0003677">
    <property type="term" value="F:DNA binding"/>
    <property type="evidence" value="ECO:0007669"/>
    <property type="project" value="UniProtKB-KW"/>
</dbReference>
<dbReference type="EMBL" id="FOGO01000012">
    <property type="protein sequence ID" value="SES21626.1"/>
    <property type="molecule type" value="Genomic_DNA"/>
</dbReference>
<protein>
    <submittedName>
        <fullName evidence="6">MarR family protein</fullName>
    </submittedName>
</protein>
<dbReference type="SMART" id="SM00347">
    <property type="entry name" value="HTH_MARR"/>
    <property type="match status" value="1"/>
</dbReference>